<proteinExistence type="predicted"/>
<organism evidence="1 2">
    <name type="scientific">Zea mays</name>
    <name type="common">Maize</name>
    <dbReference type="NCBI Taxonomy" id="4577"/>
    <lineage>
        <taxon>Eukaryota</taxon>
        <taxon>Viridiplantae</taxon>
        <taxon>Streptophyta</taxon>
        <taxon>Embryophyta</taxon>
        <taxon>Tracheophyta</taxon>
        <taxon>Spermatophyta</taxon>
        <taxon>Magnoliopsida</taxon>
        <taxon>Liliopsida</taxon>
        <taxon>Poales</taxon>
        <taxon>Poaceae</taxon>
        <taxon>PACMAD clade</taxon>
        <taxon>Panicoideae</taxon>
        <taxon>Andropogonodae</taxon>
        <taxon>Andropogoneae</taxon>
        <taxon>Tripsacinae</taxon>
        <taxon>Zea</taxon>
    </lineage>
</organism>
<dbReference type="AlphaFoldDB" id="A0A3L6FVP7"/>
<name>A0A3L6FVP7_MAIZE</name>
<protein>
    <submittedName>
        <fullName evidence="1">Uncharacterized protein</fullName>
    </submittedName>
</protein>
<gene>
    <name evidence="1" type="ORF">Zm00014a_016101</name>
</gene>
<sequence length="117" mass="12741">MSMGGSIELATGGRDVPQECRSRVCPYGPRCSDTEKKTVLSNTPSGRNKCGMCMCVTSTIHPKKTSATIQTRESMPETNFSNIDRSEMDLDVGAYGQAMVDQGEMLLRVDVTPSWDA</sequence>
<comment type="caution">
    <text evidence="1">The sequence shown here is derived from an EMBL/GenBank/DDBJ whole genome shotgun (WGS) entry which is preliminary data.</text>
</comment>
<accession>A0A3L6FVP7</accession>
<dbReference type="Proteomes" id="UP000251960">
    <property type="component" value="Chromosome 2"/>
</dbReference>
<reference evidence="1 2" key="1">
    <citation type="journal article" date="2018" name="Nat. Genet.">
        <title>Extensive intraspecific gene order and gene structural variations between Mo17 and other maize genomes.</title>
        <authorList>
            <person name="Sun S."/>
            <person name="Zhou Y."/>
            <person name="Chen J."/>
            <person name="Shi J."/>
            <person name="Zhao H."/>
            <person name="Zhao H."/>
            <person name="Song W."/>
            <person name="Zhang M."/>
            <person name="Cui Y."/>
            <person name="Dong X."/>
            <person name="Liu H."/>
            <person name="Ma X."/>
            <person name="Jiao Y."/>
            <person name="Wang B."/>
            <person name="Wei X."/>
            <person name="Stein J.C."/>
            <person name="Glaubitz J.C."/>
            <person name="Lu F."/>
            <person name="Yu G."/>
            <person name="Liang C."/>
            <person name="Fengler K."/>
            <person name="Li B."/>
            <person name="Rafalski A."/>
            <person name="Schnable P.S."/>
            <person name="Ware D.H."/>
            <person name="Buckler E.S."/>
            <person name="Lai J."/>
        </authorList>
    </citation>
    <scope>NUCLEOTIDE SEQUENCE [LARGE SCALE GENOMIC DNA]</scope>
    <source>
        <strain evidence="2">cv. Missouri 17</strain>
        <tissue evidence="1">Seedling</tissue>
    </source>
</reference>
<evidence type="ECO:0000313" key="1">
    <source>
        <dbReference type="EMBL" id="PWZ38948.1"/>
    </source>
</evidence>
<evidence type="ECO:0000313" key="2">
    <source>
        <dbReference type="Proteomes" id="UP000251960"/>
    </source>
</evidence>
<dbReference type="EMBL" id="NCVQ01000003">
    <property type="protein sequence ID" value="PWZ38948.1"/>
    <property type="molecule type" value="Genomic_DNA"/>
</dbReference>